<name>A0A183GEI3_HELPZ</name>
<evidence type="ECO:0000313" key="3">
    <source>
        <dbReference type="WBParaSite" id="HPBE_0002074001-mRNA-1"/>
    </source>
</evidence>
<organism evidence="2 3">
    <name type="scientific">Heligmosomoides polygyrus</name>
    <name type="common">Parasitic roundworm</name>
    <dbReference type="NCBI Taxonomy" id="6339"/>
    <lineage>
        <taxon>Eukaryota</taxon>
        <taxon>Metazoa</taxon>
        <taxon>Ecdysozoa</taxon>
        <taxon>Nematoda</taxon>
        <taxon>Chromadorea</taxon>
        <taxon>Rhabditida</taxon>
        <taxon>Rhabditina</taxon>
        <taxon>Rhabditomorpha</taxon>
        <taxon>Strongyloidea</taxon>
        <taxon>Heligmosomidae</taxon>
        <taxon>Heligmosomoides</taxon>
    </lineage>
</organism>
<dbReference type="AlphaFoldDB" id="A0A183GEI3"/>
<protein>
    <submittedName>
        <fullName evidence="1 3">Uncharacterized protein</fullName>
    </submittedName>
</protein>
<dbReference type="EMBL" id="UZAH01032406">
    <property type="protein sequence ID" value="VDP21597.1"/>
    <property type="molecule type" value="Genomic_DNA"/>
</dbReference>
<accession>A0A183GEI3</accession>
<proteinExistence type="predicted"/>
<evidence type="ECO:0000313" key="1">
    <source>
        <dbReference type="EMBL" id="VDP21597.1"/>
    </source>
</evidence>
<reference evidence="3" key="2">
    <citation type="submission" date="2019-09" db="UniProtKB">
        <authorList>
            <consortium name="WormBaseParasite"/>
        </authorList>
    </citation>
    <scope>IDENTIFICATION</scope>
</reference>
<dbReference type="WBParaSite" id="HPBE_0002074001-mRNA-1">
    <property type="protein sequence ID" value="HPBE_0002074001-mRNA-1"/>
    <property type="gene ID" value="HPBE_0002074001"/>
</dbReference>
<accession>A0A3P8B314</accession>
<evidence type="ECO:0000313" key="2">
    <source>
        <dbReference type="Proteomes" id="UP000050761"/>
    </source>
</evidence>
<gene>
    <name evidence="1" type="ORF">HPBE_LOCUS20739</name>
</gene>
<sequence>MSLHSVVQATPFLLRSKEYVQEQTNTNITNMALHPIVQATPLLLSKKVVPEQTNTNITKTALHPVVQAMLNAMLPMLNERGGHKNT</sequence>
<keyword evidence="2" id="KW-1185">Reference proteome</keyword>
<dbReference type="Proteomes" id="UP000050761">
    <property type="component" value="Unassembled WGS sequence"/>
</dbReference>
<reference evidence="1 2" key="1">
    <citation type="submission" date="2018-11" db="EMBL/GenBank/DDBJ databases">
        <authorList>
            <consortium name="Pathogen Informatics"/>
        </authorList>
    </citation>
    <scope>NUCLEOTIDE SEQUENCE [LARGE SCALE GENOMIC DNA]</scope>
</reference>